<protein>
    <submittedName>
        <fullName evidence="2">Uncharacterized protein</fullName>
    </submittedName>
</protein>
<evidence type="ECO:0000313" key="2">
    <source>
        <dbReference type="EMBL" id="CAD8804479.1"/>
    </source>
</evidence>
<dbReference type="AlphaFoldDB" id="A0A7S0Z1S0"/>
<dbReference type="EMBL" id="HBFN01031327">
    <property type="protein sequence ID" value="CAD8804479.1"/>
    <property type="molecule type" value="Transcribed_RNA"/>
</dbReference>
<gene>
    <name evidence="2" type="ORF">HTEP1355_LOCUS18157</name>
</gene>
<reference evidence="2" key="1">
    <citation type="submission" date="2021-01" db="EMBL/GenBank/DDBJ databases">
        <authorList>
            <person name="Corre E."/>
            <person name="Pelletier E."/>
            <person name="Niang G."/>
            <person name="Scheremetjew M."/>
            <person name="Finn R."/>
            <person name="Kale V."/>
            <person name="Holt S."/>
            <person name="Cochrane G."/>
            <person name="Meng A."/>
            <person name="Brown T."/>
            <person name="Cohen L."/>
        </authorList>
    </citation>
    <scope>NUCLEOTIDE SEQUENCE</scope>
    <source>
        <strain evidence="2">CCMP443</strain>
    </source>
</reference>
<evidence type="ECO:0000256" key="1">
    <source>
        <dbReference type="SAM" id="MobiDB-lite"/>
    </source>
</evidence>
<feature type="compositionally biased region" description="Polar residues" evidence="1">
    <location>
        <begin position="34"/>
        <end position="44"/>
    </location>
</feature>
<organism evidence="2">
    <name type="scientific">Hemiselmis tepida</name>
    <dbReference type="NCBI Taxonomy" id="464990"/>
    <lineage>
        <taxon>Eukaryota</taxon>
        <taxon>Cryptophyceae</taxon>
        <taxon>Cryptomonadales</taxon>
        <taxon>Hemiselmidaceae</taxon>
        <taxon>Hemiselmis</taxon>
    </lineage>
</organism>
<name>A0A7S0Z1S0_9CRYP</name>
<proteinExistence type="predicted"/>
<sequence>MFQDFSFNAQSMEEKFGNAAAASTLRLSSENHRQSPGTSPQMRSSAPKAVAKSPTAPLNMGQAAQERQPFEQLSYKTVGGAGGTIQEENDPTSPVLSPVGSPTEAH</sequence>
<accession>A0A7S0Z1S0</accession>
<feature type="region of interest" description="Disordered" evidence="1">
    <location>
        <begin position="17"/>
        <end position="106"/>
    </location>
</feature>